<dbReference type="InterPro" id="IPR024096">
    <property type="entry name" value="NO_sig/Golgi_transp_ligand-bd"/>
</dbReference>
<proteinExistence type="predicted"/>
<dbReference type="EMBL" id="FNDU01000002">
    <property type="protein sequence ID" value="SDH75916.1"/>
    <property type="molecule type" value="Genomic_DNA"/>
</dbReference>
<keyword evidence="2" id="KW-1185">Reference proteome</keyword>
<dbReference type="Gene3D" id="3.30.1380.20">
    <property type="entry name" value="Trafficking protein particle complex subunit 3"/>
    <property type="match status" value="1"/>
</dbReference>
<name>A0A1G8F1A2_9BACI</name>
<gene>
    <name evidence="1" type="ORF">SAMN05216352_102477</name>
</gene>
<evidence type="ECO:0000313" key="2">
    <source>
        <dbReference type="Proteomes" id="UP000199017"/>
    </source>
</evidence>
<dbReference type="OrthoDB" id="2965348at2"/>
<protein>
    <recommendedName>
        <fullName evidence="3">DUF2507 domain-containing protein</fullName>
    </recommendedName>
</protein>
<evidence type="ECO:0008006" key="3">
    <source>
        <dbReference type="Google" id="ProtNLM"/>
    </source>
</evidence>
<accession>A0A1G8F1A2</accession>
<dbReference type="Pfam" id="PF10702">
    <property type="entry name" value="DUF2507"/>
    <property type="match status" value="1"/>
</dbReference>
<evidence type="ECO:0000313" key="1">
    <source>
        <dbReference type="EMBL" id="SDH75916.1"/>
    </source>
</evidence>
<organism evidence="1 2">
    <name type="scientific">Alteribacillus bidgolensis</name>
    <dbReference type="NCBI Taxonomy" id="930129"/>
    <lineage>
        <taxon>Bacteria</taxon>
        <taxon>Bacillati</taxon>
        <taxon>Bacillota</taxon>
        <taxon>Bacilli</taxon>
        <taxon>Bacillales</taxon>
        <taxon>Bacillaceae</taxon>
        <taxon>Alteribacillus</taxon>
    </lineage>
</organism>
<sequence length="129" mass="15251">MEENANNYASFSYTLLRNTLIPELLGKEEADIMYWGGKTIARKYRAEDLQDIVSFFNQAGWGELKIAKEKRREYHFDFILPPTTEHQSIDRHLEAGFLAEQIENLKGKTAETYIIEKRNHITFEVHWDR</sequence>
<dbReference type="AlphaFoldDB" id="A0A1G8F1A2"/>
<dbReference type="Proteomes" id="UP000199017">
    <property type="component" value="Unassembled WGS sequence"/>
</dbReference>
<dbReference type="InterPro" id="IPR019642">
    <property type="entry name" value="DUF2507"/>
</dbReference>
<dbReference type="STRING" id="930129.SAMN05216352_102477"/>
<dbReference type="SUPFAM" id="SSF111126">
    <property type="entry name" value="Ligand-binding domain in the NO signalling and Golgi transport"/>
    <property type="match status" value="1"/>
</dbReference>
<reference evidence="1 2" key="1">
    <citation type="submission" date="2016-10" db="EMBL/GenBank/DDBJ databases">
        <authorList>
            <person name="de Groot N.N."/>
        </authorList>
    </citation>
    <scope>NUCLEOTIDE SEQUENCE [LARGE SCALE GENOMIC DNA]</scope>
    <source>
        <strain evidence="2">P4B,CCM 7963,CECT 7998,DSM 25260,IBRC-M 10614,KCTC 13821</strain>
    </source>
</reference>
<dbReference type="RefSeq" id="WP_091581930.1">
    <property type="nucleotide sequence ID" value="NZ_FNDU01000002.1"/>
</dbReference>